<feature type="domain" description="Trehalase-like N-terminal" evidence="2">
    <location>
        <begin position="24"/>
        <end position="204"/>
    </location>
</feature>
<dbReference type="SUPFAM" id="SSF48208">
    <property type="entry name" value="Six-hairpin glycosidases"/>
    <property type="match status" value="1"/>
</dbReference>
<dbReference type="PANTHER" id="PTHR31616">
    <property type="entry name" value="TREHALASE"/>
    <property type="match status" value="1"/>
</dbReference>
<accession>A0ABV5LSA7</accession>
<feature type="domain" description="GH15-like" evidence="1">
    <location>
        <begin position="250"/>
        <end position="584"/>
    </location>
</feature>
<evidence type="ECO:0000259" key="2">
    <source>
        <dbReference type="Pfam" id="PF19291"/>
    </source>
</evidence>
<proteinExistence type="predicted"/>
<keyword evidence="4" id="KW-1185">Reference proteome</keyword>
<dbReference type="Gene3D" id="1.50.10.10">
    <property type="match status" value="1"/>
</dbReference>
<dbReference type="InterPro" id="IPR008928">
    <property type="entry name" value="6-hairpin_glycosidase_sf"/>
</dbReference>
<evidence type="ECO:0000313" key="3">
    <source>
        <dbReference type="EMBL" id="MFB9376975.1"/>
    </source>
</evidence>
<gene>
    <name evidence="3" type="ORF">ACFFVI_08335</name>
</gene>
<reference evidence="3 4" key="1">
    <citation type="submission" date="2024-09" db="EMBL/GenBank/DDBJ databases">
        <authorList>
            <person name="Sun Q."/>
            <person name="Mori K."/>
        </authorList>
    </citation>
    <scope>NUCLEOTIDE SEQUENCE [LARGE SCALE GENOMIC DNA]</scope>
    <source>
        <strain evidence="3 4">TISTR 1856</strain>
    </source>
</reference>
<dbReference type="InterPro" id="IPR012341">
    <property type="entry name" value="6hp_glycosidase-like_sf"/>
</dbReference>
<name>A0ABV5LSA7_9ACTN</name>
<dbReference type="Proteomes" id="UP001589748">
    <property type="component" value="Unassembled WGS sequence"/>
</dbReference>
<evidence type="ECO:0000259" key="1">
    <source>
        <dbReference type="Pfam" id="PF00723"/>
    </source>
</evidence>
<comment type="caution">
    <text evidence="3">The sequence shown here is derived from an EMBL/GenBank/DDBJ whole genome shotgun (WGS) entry which is preliminary data.</text>
</comment>
<dbReference type="PANTHER" id="PTHR31616:SF10">
    <property type="entry name" value="TREHALASE"/>
    <property type="match status" value="1"/>
</dbReference>
<sequence>MSSARLAAPPALGREFPPHVLRDYALIADGARGGLVGPRGDIVWMCAPHWHDDAIFSSLLGGRGVFAVTPTHPFVWGGHYEDGTLIFRHRWVSRGDGTMTCRDALGMPSRPDKAVVLRQVHAEAGDAQVEVVLDLRSGFGARSLRELHRDDDGVFTARTGDLRVRLTGLPQARVDDDGVLRAELRVPAGQRHDLVLEVGTGHFDERVDPAHSWTATEHTWRSAVPEVENSVAPAEARHSYAVIRGLTSDDGGMVAAATMSLPEHASKGRSYDYRYAWIRDQCYAGLAMAQCGGPYPLFDSLVRFVTGRVLEDGRDLVPAYTVLGAPVPEERSVGLPGYPGGWDIAGNHVRKQFQLDAFGEVLQLLATAEAFDRLDADGWRAVELAVATIAERWDEPEAGIWEIQDDWWAHSRLECVAGLRSIASVANPADAARAATLADKILAATAERCLHPTEGRWQRSPSEPGVDAALLRPSLHGGIPVDDPRQRATLRAVQRDLVQDHHVYRYSPDSMPLGSTEGAFLLCGFILAENLHAVGDEVEAFRVFERNRAACGPAALLSEEWDVGQRQLRGNLPQAFVHAGLISSSVRLAG</sequence>
<evidence type="ECO:0000313" key="4">
    <source>
        <dbReference type="Proteomes" id="UP001589748"/>
    </source>
</evidence>
<dbReference type="RefSeq" id="WP_380135395.1">
    <property type="nucleotide sequence ID" value="NZ_JBHLUI010000003.1"/>
</dbReference>
<protein>
    <submittedName>
        <fullName evidence="3">Glycoside hydrolase family 15 protein</fullName>
    </submittedName>
</protein>
<dbReference type="EMBL" id="JBHMDM010000004">
    <property type="protein sequence ID" value="MFB9376975.1"/>
    <property type="molecule type" value="Genomic_DNA"/>
</dbReference>
<dbReference type="Pfam" id="PF00723">
    <property type="entry name" value="Glyco_hydro_15"/>
    <property type="match status" value="1"/>
</dbReference>
<organism evidence="3 4">
    <name type="scientific">Kineococcus gynurae</name>
    <dbReference type="NCBI Taxonomy" id="452979"/>
    <lineage>
        <taxon>Bacteria</taxon>
        <taxon>Bacillati</taxon>
        <taxon>Actinomycetota</taxon>
        <taxon>Actinomycetes</taxon>
        <taxon>Kineosporiales</taxon>
        <taxon>Kineosporiaceae</taxon>
        <taxon>Kineococcus</taxon>
    </lineage>
</organism>
<dbReference type="InterPro" id="IPR045582">
    <property type="entry name" value="Trehalase-like_N"/>
</dbReference>
<dbReference type="Pfam" id="PF19291">
    <property type="entry name" value="TREH_N"/>
    <property type="match status" value="1"/>
</dbReference>
<dbReference type="GO" id="GO:0016787">
    <property type="term" value="F:hydrolase activity"/>
    <property type="evidence" value="ECO:0007669"/>
    <property type="project" value="UniProtKB-KW"/>
</dbReference>
<keyword evidence="3" id="KW-0378">Hydrolase</keyword>
<dbReference type="InterPro" id="IPR011613">
    <property type="entry name" value="GH15-like"/>
</dbReference>